<proteinExistence type="predicted"/>
<evidence type="ECO:0000313" key="3">
    <source>
        <dbReference type="EMBL" id="OQR68519.1"/>
    </source>
</evidence>
<dbReference type="OrthoDB" id="2307332at2759"/>
<dbReference type="InParanoid" id="A0A1V9X4I3"/>
<comment type="caution">
    <text evidence="3">The sequence shown here is derived from an EMBL/GenBank/DDBJ whole genome shotgun (WGS) entry which is preliminary data.</text>
</comment>
<name>A0A1V9X4I3_9ACAR</name>
<feature type="compositionally biased region" description="Polar residues" evidence="1">
    <location>
        <begin position="1"/>
        <end position="11"/>
    </location>
</feature>
<sequence length="116" mass="12046">MPSAGEANTSGGDDALASSDEIKVFKDEGEDEERSENLTDLKSSLINEGDKAGSSSAFSSTAGTAPSSEGGSDLPTDAKPRLPTPRAEHPIFGFDTFGYPTTWTLGGGMVSVWTLE</sequence>
<organism evidence="3 4">
    <name type="scientific">Tropilaelaps mercedesae</name>
    <dbReference type="NCBI Taxonomy" id="418985"/>
    <lineage>
        <taxon>Eukaryota</taxon>
        <taxon>Metazoa</taxon>
        <taxon>Ecdysozoa</taxon>
        <taxon>Arthropoda</taxon>
        <taxon>Chelicerata</taxon>
        <taxon>Arachnida</taxon>
        <taxon>Acari</taxon>
        <taxon>Parasitiformes</taxon>
        <taxon>Mesostigmata</taxon>
        <taxon>Gamasina</taxon>
        <taxon>Dermanyssoidea</taxon>
        <taxon>Laelapidae</taxon>
        <taxon>Tropilaelaps</taxon>
    </lineage>
</organism>
<dbReference type="InterPro" id="IPR027397">
    <property type="entry name" value="Catenin-bd_sf"/>
</dbReference>
<dbReference type="EMBL" id="MNPL01024478">
    <property type="protein sequence ID" value="OQR68519.1"/>
    <property type="molecule type" value="Genomic_DNA"/>
</dbReference>
<dbReference type="Proteomes" id="UP000192247">
    <property type="component" value="Unassembled WGS sequence"/>
</dbReference>
<dbReference type="InterPro" id="IPR013558">
    <property type="entry name" value="CTNNB1-bd_N"/>
</dbReference>
<feature type="compositionally biased region" description="Low complexity" evidence="1">
    <location>
        <begin position="52"/>
        <end position="68"/>
    </location>
</feature>
<keyword evidence="4" id="KW-1185">Reference proteome</keyword>
<dbReference type="Gene3D" id="4.10.900.10">
    <property type="entry name" value="TCF3-CBD (Catenin binding domain)"/>
    <property type="match status" value="1"/>
</dbReference>
<gene>
    <name evidence="3" type="ORF">BIW11_12863</name>
</gene>
<dbReference type="Pfam" id="PF08347">
    <property type="entry name" value="CTNNB1_binding"/>
    <property type="match status" value="1"/>
</dbReference>
<protein>
    <recommendedName>
        <fullName evidence="2">CTNNB1 binding N-teminal domain-containing protein</fullName>
    </recommendedName>
</protein>
<evidence type="ECO:0000313" key="4">
    <source>
        <dbReference type="Proteomes" id="UP000192247"/>
    </source>
</evidence>
<feature type="region of interest" description="Disordered" evidence="1">
    <location>
        <begin position="1"/>
        <end position="88"/>
    </location>
</feature>
<reference evidence="3 4" key="1">
    <citation type="journal article" date="2017" name="Gigascience">
        <title>Draft genome of the honey bee ectoparasitic mite, Tropilaelaps mercedesae, is shaped by the parasitic life history.</title>
        <authorList>
            <person name="Dong X."/>
            <person name="Armstrong S.D."/>
            <person name="Xia D."/>
            <person name="Makepeace B.L."/>
            <person name="Darby A.C."/>
            <person name="Kadowaki T."/>
        </authorList>
    </citation>
    <scope>NUCLEOTIDE SEQUENCE [LARGE SCALE GENOMIC DNA]</scope>
    <source>
        <strain evidence="3">Wuxi-XJTLU</strain>
    </source>
</reference>
<dbReference type="GO" id="GO:0009887">
    <property type="term" value="P:animal organ morphogenesis"/>
    <property type="evidence" value="ECO:0007669"/>
    <property type="project" value="UniProtKB-ARBA"/>
</dbReference>
<dbReference type="STRING" id="418985.A0A1V9X4I3"/>
<evidence type="ECO:0000256" key="1">
    <source>
        <dbReference type="SAM" id="MobiDB-lite"/>
    </source>
</evidence>
<dbReference type="AlphaFoldDB" id="A0A1V9X4I3"/>
<evidence type="ECO:0000259" key="2">
    <source>
        <dbReference type="Pfam" id="PF08347"/>
    </source>
</evidence>
<feature type="domain" description="CTNNB1 binding N-teminal" evidence="2">
    <location>
        <begin position="10"/>
        <end position="64"/>
    </location>
</feature>
<accession>A0A1V9X4I3</accession>